<proteinExistence type="predicted"/>
<dbReference type="Proteomes" id="UP000662572">
    <property type="component" value="Unassembled WGS sequence"/>
</dbReference>
<dbReference type="RefSeq" id="WP_189484625.1">
    <property type="nucleotide sequence ID" value="NZ_BMZB01000001.1"/>
</dbReference>
<gene>
    <name evidence="1" type="ORF">GCM10011273_03260</name>
</gene>
<keyword evidence="2" id="KW-1185">Reference proteome</keyword>
<protein>
    <submittedName>
        <fullName evidence="1">Uncharacterized protein</fullName>
    </submittedName>
</protein>
<evidence type="ECO:0000313" key="2">
    <source>
        <dbReference type="Proteomes" id="UP000662572"/>
    </source>
</evidence>
<sequence>MARADRAKFLDPDYALKKAAAEREAMRQTGNWGVNPDTVSRAQSQPEAYDMAQDHRKRVTRLERCLVFDALFRKSVIDQNQQNAGRAIVELYAKAHGMDGSRGMRAEFVDNDRGDSKGRLDIQMAAARRYDEIKAHIGGGSAKLIEALCHDWIMDTGRSWQDAVRSVYTVRDEKKLSAFIVSAVENVRFAFEAGL</sequence>
<reference evidence="1" key="2">
    <citation type="submission" date="2020-09" db="EMBL/GenBank/DDBJ databases">
        <authorList>
            <person name="Sun Q."/>
            <person name="Kim S."/>
        </authorList>
    </citation>
    <scope>NUCLEOTIDE SEQUENCE</scope>
    <source>
        <strain evidence="1">KCTC 32296</strain>
    </source>
</reference>
<dbReference type="AlphaFoldDB" id="A0A918UN25"/>
<organism evidence="1 2">
    <name type="scientific">Asticcacaulis endophyticus</name>
    <dbReference type="NCBI Taxonomy" id="1395890"/>
    <lineage>
        <taxon>Bacteria</taxon>
        <taxon>Pseudomonadati</taxon>
        <taxon>Pseudomonadota</taxon>
        <taxon>Alphaproteobacteria</taxon>
        <taxon>Caulobacterales</taxon>
        <taxon>Caulobacteraceae</taxon>
        <taxon>Asticcacaulis</taxon>
    </lineage>
</organism>
<reference evidence="1" key="1">
    <citation type="journal article" date="2014" name="Int. J. Syst. Evol. Microbiol.">
        <title>Complete genome sequence of Corynebacterium casei LMG S-19264T (=DSM 44701T), isolated from a smear-ripened cheese.</title>
        <authorList>
            <consortium name="US DOE Joint Genome Institute (JGI-PGF)"/>
            <person name="Walter F."/>
            <person name="Albersmeier A."/>
            <person name="Kalinowski J."/>
            <person name="Ruckert C."/>
        </authorList>
    </citation>
    <scope>NUCLEOTIDE SEQUENCE</scope>
    <source>
        <strain evidence="1">KCTC 32296</strain>
    </source>
</reference>
<comment type="caution">
    <text evidence="1">The sequence shown here is derived from an EMBL/GenBank/DDBJ whole genome shotgun (WGS) entry which is preliminary data.</text>
</comment>
<evidence type="ECO:0000313" key="1">
    <source>
        <dbReference type="EMBL" id="GGZ21826.1"/>
    </source>
</evidence>
<dbReference type="EMBL" id="BMZB01000001">
    <property type="protein sequence ID" value="GGZ21826.1"/>
    <property type="molecule type" value="Genomic_DNA"/>
</dbReference>
<accession>A0A918UN25</accession>
<name>A0A918UN25_9CAUL</name>